<name>A0A9D4MVX9_DREPO</name>
<dbReference type="InterPro" id="IPR051987">
    <property type="entry name" value="Sigma-2_receptor-like"/>
</dbReference>
<keyword evidence="12" id="KW-1185">Reference proteome</keyword>
<keyword evidence="6 9" id="KW-1133">Transmembrane helix</keyword>
<protein>
    <recommendedName>
        <fullName evidence="3">Sigma intracellular receptor 2</fullName>
    </recommendedName>
    <alternativeName>
        <fullName evidence="8">Transmembrane protein 97</fullName>
    </alternativeName>
</protein>
<accession>A0A9D4MVX9</accession>
<dbReference type="PANTHER" id="PTHR31204:SF1">
    <property type="entry name" value="SIGMA INTRACELLULAR RECEPTOR 2"/>
    <property type="match status" value="1"/>
</dbReference>
<dbReference type="InterPro" id="IPR033118">
    <property type="entry name" value="EXPERA"/>
</dbReference>
<keyword evidence="5" id="KW-0256">Endoplasmic reticulum</keyword>
<feature type="transmembrane region" description="Helical" evidence="9">
    <location>
        <begin position="141"/>
        <end position="162"/>
    </location>
</feature>
<comment type="similarity">
    <text evidence="2">Belongs to the TMEM97/sigma-2 receptor family.</text>
</comment>
<dbReference type="AlphaFoldDB" id="A0A9D4MVX9"/>
<evidence type="ECO:0000256" key="9">
    <source>
        <dbReference type="PIRNR" id="PIRNR031032"/>
    </source>
</evidence>
<dbReference type="Proteomes" id="UP000828390">
    <property type="component" value="Unassembled WGS sequence"/>
</dbReference>
<feature type="domain" description="EXPERA" evidence="10">
    <location>
        <begin position="5"/>
        <end position="152"/>
    </location>
</feature>
<dbReference type="OrthoDB" id="433124at2759"/>
<evidence type="ECO:0000313" key="12">
    <source>
        <dbReference type="Proteomes" id="UP000828390"/>
    </source>
</evidence>
<evidence type="ECO:0000256" key="6">
    <source>
        <dbReference type="ARBA" id="ARBA00022989"/>
    </source>
</evidence>
<dbReference type="PANTHER" id="PTHR31204">
    <property type="entry name" value="SIGMA INTRACELLULAR RECEPTOR 2"/>
    <property type="match status" value="1"/>
</dbReference>
<dbReference type="InterPro" id="IPR016964">
    <property type="entry name" value="Sigma2_recept"/>
</dbReference>
<reference evidence="11" key="2">
    <citation type="submission" date="2020-11" db="EMBL/GenBank/DDBJ databases">
        <authorList>
            <person name="McCartney M.A."/>
            <person name="Auch B."/>
            <person name="Kono T."/>
            <person name="Mallez S."/>
            <person name="Becker A."/>
            <person name="Gohl D.M."/>
            <person name="Silverstein K.A.T."/>
            <person name="Koren S."/>
            <person name="Bechman K.B."/>
            <person name="Herman A."/>
            <person name="Abrahante J.E."/>
            <person name="Garbe J."/>
        </authorList>
    </citation>
    <scope>NUCLEOTIDE SEQUENCE</scope>
    <source>
        <strain evidence="11">Duluth1</strain>
        <tissue evidence="11">Whole animal</tissue>
    </source>
</reference>
<evidence type="ECO:0000256" key="8">
    <source>
        <dbReference type="ARBA" id="ARBA00031073"/>
    </source>
</evidence>
<feature type="transmembrane region" description="Helical" evidence="9">
    <location>
        <begin position="59"/>
        <end position="83"/>
    </location>
</feature>
<evidence type="ECO:0000313" key="11">
    <source>
        <dbReference type="EMBL" id="KAH3883521.1"/>
    </source>
</evidence>
<evidence type="ECO:0000256" key="1">
    <source>
        <dbReference type="ARBA" id="ARBA00004477"/>
    </source>
</evidence>
<dbReference type="PIRSF" id="PIRSF031032">
    <property type="entry name" value="TMP_97_prd"/>
    <property type="match status" value="1"/>
</dbReference>
<dbReference type="GO" id="GO:0005789">
    <property type="term" value="C:endoplasmic reticulum membrane"/>
    <property type="evidence" value="ECO:0007669"/>
    <property type="project" value="UniProtKB-SubCell"/>
</dbReference>
<comment type="subcellular location">
    <subcellularLocation>
        <location evidence="1">Endoplasmic reticulum membrane</location>
        <topology evidence="1">Multi-pass membrane protein</topology>
    </subcellularLocation>
</comment>
<proteinExistence type="inferred from homology"/>
<feature type="transmembrane region" description="Helical" evidence="9">
    <location>
        <begin position="95"/>
        <end position="117"/>
    </location>
</feature>
<evidence type="ECO:0000256" key="2">
    <source>
        <dbReference type="ARBA" id="ARBA00009096"/>
    </source>
</evidence>
<dbReference type="PROSITE" id="PS51751">
    <property type="entry name" value="EXPERA"/>
    <property type="match status" value="1"/>
</dbReference>
<reference evidence="11" key="1">
    <citation type="journal article" date="2019" name="bioRxiv">
        <title>The Genome of the Zebra Mussel, Dreissena polymorpha: A Resource for Invasive Species Research.</title>
        <authorList>
            <person name="McCartney M.A."/>
            <person name="Auch B."/>
            <person name="Kono T."/>
            <person name="Mallez S."/>
            <person name="Zhang Y."/>
            <person name="Obille A."/>
            <person name="Becker A."/>
            <person name="Abrahante J.E."/>
            <person name="Garbe J."/>
            <person name="Badalamenti J.P."/>
            <person name="Herman A."/>
            <person name="Mangelson H."/>
            <person name="Liachko I."/>
            <person name="Sullivan S."/>
            <person name="Sone E.D."/>
            <person name="Koren S."/>
            <person name="Silverstein K.A.T."/>
            <person name="Beckman K.B."/>
            <person name="Gohl D.M."/>
        </authorList>
    </citation>
    <scope>NUCLEOTIDE SEQUENCE</scope>
    <source>
        <strain evidence="11">Duluth1</strain>
        <tissue evidence="11">Whole animal</tissue>
    </source>
</reference>
<evidence type="ECO:0000256" key="3">
    <source>
        <dbReference type="ARBA" id="ARBA00018102"/>
    </source>
</evidence>
<evidence type="ECO:0000259" key="10">
    <source>
        <dbReference type="PROSITE" id="PS51751"/>
    </source>
</evidence>
<dbReference type="Pfam" id="PF05241">
    <property type="entry name" value="EBP"/>
    <property type="match status" value="1"/>
</dbReference>
<feature type="transmembrane region" description="Helical" evidence="9">
    <location>
        <begin position="7"/>
        <end position="29"/>
    </location>
</feature>
<keyword evidence="7 9" id="KW-0472">Membrane</keyword>
<dbReference type="EMBL" id="JAIWYP010000001">
    <property type="protein sequence ID" value="KAH3883521.1"/>
    <property type="molecule type" value="Genomic_DNA"/>
</dbReference>
<comment type="caution">
    <text evidence="11">The sequence shown here is derived from an EMBL/GenBank/DDBJ whole genome shotgun (WGS) entry which is preliminary data.</text>
</comment>
<evidence type="ECO:0000256" key="5">
    <source>
        <dbReference type="ARBA" id="ARBA00022824"/>
    </source>
</evidence>
<keyword evidence="4 9" id="KW-0812">Transmembrane</keyword>
<gene>
    <name evidence="11" type="ORF">DPMN_007480</name>
</gene>
<evidence type="ECO:0000256" key="4">
    <source>
        <dbReference type="ARBA" id="ARBA00022692"/>
    </source>
</evidence>
<organism evidence="11 12">
    <name type="scientific">Dreissena polymorpha</name>
    <name type="common">Zebra mussel</name>
    <name type="synonym">Mytilus polymorpha</name>
    <dbReference type="NCBI Taxonomy" id="45954"/>
    <lineage>
        <taxon>Eukaryota</taxon>
        <taxon>Metazoa</taxon>
        <taxon>Spiralia</taxon>
        <taxon>Lophotrochozoa</taxon>
        <taxon>Mollusca</taxon>
        <taxon>Bivalvia</taxon>
        <taxon>Autobranchia</taxon>
        <taxon>Heteroconchia</taxon>
        <taxon>Euheterodonta</taxon>
        <taxon>Imparidentia</taxon>
        <taxon>Neoheterodontei</taxon>
        <taxon>Myida</taxon>
        <taxon>Dreissenoidea</taxon>
        <taxon>Dreissenidae</taxon>
        <taxon>Dreissena</taxon>
    </lineage>
</organism>
<sequence length="171" mass="20272">MERWIDLAFLFYFGTHIPIALFFDSQAVFPKWLYPTPFVQAVDWYTKTFGDTMMAERPAWFQSFCACEMLLQFPFFFLAVYAYWKGISKHRWIRIPIIIYSSHVVTSLVSIFFHIFLHDFSQGAFRGPSTLQERTVLACFYFPYFIFPLMLLFDACFSSVYINGNSSKKRL</sequence>
<evidence type="ECO:0000256" key="7">
    <source>
        <dbReference type="ARBA" id="ARBA00023136"/>
    </source>
</evidence>